<dbReference type="InterPro" id="IPR013041">
    <property type="entry name" value="Clathrin_app_Ig-like_sf"/>
</dbReference>
<feature type="compositionally biased region" description="Low complexity" evidence="10">
    <location>
        <begin position="740"/>
        <end position="750"/>
    </location>
</feature>
<feature type="region of interest" description="Disordered" evidence="10">
    <location>
        <begin position="591"/>
        <end position="689"/>
    </location>
</feature>
<dbReference type="InterPro" id="IPR050840">
    <property type="entry name" value="Adaptor_Complx_Large_Subunit"/>
</dbReference>
<evidence type="ECO:0000256" key="3">
    <source>
        <dbReference type="ARBA" id="ARBA00006613"/>
    </source>
</evidence>
<dbReference type="Gene3D" id="2.60.40.1230">
    <property type="match status" value="1"/>
</dbReference>
<dbReference type="GO" id="GO:0006886">
    <property type="term" value="P:intracellular protein transport"/>
    <property type="evidence" value="ECO:0007669"/>
    <property type="project" value="UniProtKB-UniRule"/>
</dbReference>
<dbReference type="InterPro" id="IPR011989">
    <property type="entry name" value="ARM-like"/>
</dbReference>
<dbReference type="PIRSF" id="PIRSF037094">
    <property type="entry name" value="AP1_complex_gamma"/>
    <property type="match status" value="1"/>
</dbReference>
<dbReference type="SMART" id="SM00809">
    <property type="entry name" value="Alpha_adaptinC2"/>
    <property type="match status" value="1"/>
</dbReference>
<comment type="subcellular location">
    <subcellularLocation>
        <location evidence="1">Cytoplasmic vesicle</location>
        <location evidence="1">Clathrin-coated vesicle membrane</location>
        <topology evidence="1">Peripheral membrane protein</topology>
        <orientation evidence="1">Cytoplasmic side</orientation>
    </subcellularLocation>
    <subcellularLocation>
        <location evidence="2">Golgi apparatus</location>
    </subcellularLocation>
</comment>
<evidence type="ECO:0000313" key="13">
    <source>
        <dbReference type="Proteomes" id="UP001344447"/>
    </source>
</evidence>
<keyword evidence="6 9" id="KW-0333">Golgi apparatus</keyword>
<dbReference type="SUPFAM" id="SSF48371">
    <property type="entry name" value="ARM repeat"/>
    <property type="match status" value="1"/>
</dbReference>
<keyword evidence="8 9" id="KW-0968">Cytoplasmic vesicle</keyword>
<evidence type="ECO:0000313" key="12">
    <source>
        <dbReference type="EMBL" id="KAK5584544.1"/>
    </source>
</evidence>
<dbReference type="InterPro" id="IPR017107">
    <property type="entry name" value="AP1_complex_gsu"/>
</dbReference>
<evidence type="ECO:0000256" key="9">
    <source>
        <dbReference type="PIRNR" id="PIRNR037094"/>
    </source>
</evidence>
<evidence type="ECO:0000256" key="4">
    <source>
        <dbReference type="ARBA" id="ARBA00022448"/>
    </source>
</evidence>
<sequence length="889" mass="99063">MSSKLRDLIKTVRSCKTAAEERSQIAKESALIRTAMKEEDIESRQRNVAKLLYIHMLGYPTQFGQMECLKLIVSPSYADKRIGYLGLMLLLDEKQEVLLLATNCIRGDIMNPNQFIVGVSLCAFGNICSTAMARDISPEIEKVISHSNPYIRKKAALCAIRVLRKVPDLTENYIPKIKALLSERNHAVILTALTLIVEICEMDGTQIVHFKKMVPQLVRILKSLTSSGYLPEHDIGGVTDPFLQVKILRLLRILGQNDPESSDAMNDILAQVSTNTDSTKNVGNAILYECVQTIMSIESENGLKVMAINILGRFLLNRDNNIRYVALNTLSRVVNTDIQAVQRHRNTIVECLKDPDVSIRCRALDLIYSLVTESNIRVLVRELLNFLLIADAQFKSELVAKLCIVTEKYAPNKRWQIDTILRVMSIAGNFIPDEVPSNLIQLISSTPELSSYAVQKLYLALKQDITQQPLTQVGLWCIGEYGDLLVADKSQLPKDEDGLSLNVSEQAVIDIIDSIFRHATTTQATRQYSLTSLAKLSSRFSQSSLQRIKTMIDNYKQNINLELQQRACEYSTLFDFDKKSSILDRMPPIEKQEESPHIGNKNIPTQTPPQQHYNQQQQPQQQSQQQSSQFGSILDGLDSPTQSSANSGNNNNKQGGNNAMSLLEDIFGPTPTPTSNGNMNNNNNNMNNNNYGMGGMMNNNNNNNNNMGVMMNNNNNSNNNNNRSQASALLDIMGDLQLTPTPQQQQQQQQSPPPQQPLSPTSSVLQPVPQPLTFLVYQKHGLNISYECSKPQPNNLSLTNINMVITNTGSSPITNFSLQAAVPKYLKIQLLPPSSTVIPPNNSGEVTQVSKVLNSQQGQKPILLRLKLDFQINGQPFSDVPDTPLPSLF</sequence>
<feature type="compositionally biased region" description="Low complexity" evidence="10">
    <location>
        <begin position="642"/>
        <end position="659"/>
    </location>
</feature>
<evidence type="ECO:0000256" key="5">
    <source>
        <dbReference type="ARBA" id="ARBA00022927"/>
    </source>
</evidence>
<evidence type="ECO:0000259" key="11">
    <source>
        <dbReference type="PROSITE" id="PS50180"/>
    </source>
</evidence>
<evidence type="ECO:0000256" key="2">
    <source>
        <dbReference type="ARBA" id="ARBA00004555"/>
    </source>
</evidence>
<dbReference type="InterPro" id="IPR008152">
    <property type="entry name" value="Clathrin_a/b/g-adaptin_app_Ig"/>
</dbReference>
<dbReference type="InterPro" id="IPR002553">
    <property type="entry name" value="Clathrin/coatomer_adapt-like_N"/>
</dbReference>
<dbReference type="InterPro" id="IPR008153">
    <property type="entry name" value="GAE_dom"/>
</dbReference>
<accession>A0AAN7U2G8</accession>
<dbReference type="FunFam" id="2.60.40.1230:FF:000008">
    <property type="entry name" value="AP-1 complex subunit gamma"/>
    <property type="match status" value="1"/>
</dbReference>
<comment type="similarity">
    <text evidence="3 9">Belongs to the adaptor complexes large subunit family.</text>
</comment>
<feature type="compositionally biased region" description="Low complexity" evidence="10">
    <location>
        <begin position="608"/>
        <end position="629"/>
    </location>
</feature>
<comment type="caution">
    <text evidence="12">The sequence shown here is derived from an EMBL/GenBank/DDBJ whole genome shotgun (WGS) entry which is preliminary data.</text>
</comment>
<evidence type="ECO:0000256" key="10">
    <source>
        <dbReference type="SAM" id="MobiDB-lite"/>
    </source>
</evidence>
<keyword evidence="13" id="KW-1185">Reference proteome</keyword>
<protein>
    <recommendedName>
        <fullName evidence="9">AP-1 complex subunit gamma</fullName>
    </recommendedName>
</protein>
<evidence type="ECO:0000256" key="6">
    <source>
        <dbReference type="ARBA" id="ARBA00023034"/>
    </source>
</evidence>
<dbReference type="Pfam" id="PF01602">
    <property type="entry name" value="Adaptin_N"/>
    <property type="match status" value="1"/>
</dbReference>
<evidence type="ECO:0000256" key="1">
    <source>
        <dbReference type="ARBA" id="ARBA00004145"/>
    </source>
</evidence>
<feature type="domain" description="GAE" evidence="11">
    <location>
        <begin position="769"/>
        <end position="887"/>
    </location>
</feature>
<proteinExistence type="inferred from homology"/>
<keyword evidence="5 9" id="KW-0653">Protein transport</keyword>
<dbReference type="SUPFAM" id="SSF49348">
    <property type="entry name" value="Clathrin adaptor appendage domain"/>
    <property type="match status" value="1"/>
</dbReference>
<dbReference type="Proteomes" id="UP001344447">
    <property type="component" value="Unassembled WGS sequence"/>
</dbReference>
<name>A0AAN7U2G8_9MYCE</name>
<dbReference type="GO" id="GO:0030121">
    <property type="term" value="C:AP-1 adaptor complex"/>
    <property type="evidence" value="ECO:0007669"/>
    <property type="project" value="InterPro"/>
</dbReference>
<evidence type="ECO:0000256" key="8">
    <source>
        <dbReference type="ARBA" id="ARBA00023329"/>
    </source>
</evidence>
<keyword evidence="7 9" id="KW-0472">Membrane</keyword>
<feature type="compositionally biased region" description="Low complexity" evidence="10">
    <location>
        <begin position="676"/>
        <end position="689"/>
    </location>
</feature>
<dbReference type="FunFam" id="1.25.10.10:FF:000030">
    <property type="entry name" value="AP-1 complex subunit gamma"/>
    <property type="match status" value="1"/>
</dbReference>
<dbReference type="Pfam" id="PF02883">
    <property type="entry name" value="Alpha_adaptinC2"/>
    <property type="match status" value="1"/>
</dbReference>
<dbReference type="GO" id="GO:0016192">
    <property type="term" value="P:vesicle-mediated transport"/>
    <property type="evidence" value="ECO:0007669"/>
    <property type="project" value="InterPro"/>
</dbReference>
<gene>
    <name evidence="12" type="ORF">RB653_006157</name>
</gene>
<dbReference type="EMBL" id="JAVFKY010000001">
    <property type="protein sequence ID" value="KAK5584544.1"/>
    <property type="molecule type" value="Genomic_DNA"/>
</dbReference>
<dbReference type="PROSITE" id="PS50180">
    <property type="entry name" value="GAE"/>
    <property type="match status" value="1"/>
</dbReference>
<dbReference type="PANTHER" id="PTHR22780">
    <property type="entry name" value="ADAPTIN, ALPHA/GAMMA/EPSILON"/>
    <property type="match status" value="1"/>
</dbReference>
<organism evidence="12 13">
    <name type="scientific">Dictyostelium firmibasis</name>
    <dbReference type="NCBI Taxonomy" id="79012"/>
    <lineage>
        <taxon>Eukaryota</taxon>
        <taxon>Amoebozoa</taxon>
        <taxon>Evosea</taxon>
        <taxon>Eumycetozoa</taxon>
        <taxon>Dictyostelia</taxon>
        <taxon>Dictyosteliales</taxon>
        <taxon>Dictyosteliaceae</taxon>
        <taxon>Dictyostelium</taxon>
    </lineage>
</organism>
<reference evidence="12 13" key="1">
    <citation type="submission" date="2023-11" db="EMBL/GenBank/DDBJ databases">
        <title>Dfirmibasis_genome.</title>
        <authorList>
            <person name="Edelbroek B."/>
            <person name="Kjellin J."/>
            <person name="Jerlstrom-Hultqvist J."/>
            <person name="Soderbom F."/>
        </authorList>
    </citation>
    <scope>NUCLEOTIDE SEQUENCE [LARGE SCALE GENOMIC DNA]</scope>
    <source>
        <strain evidence="12 13">TNS-C-14</strain>
    </source>
</reference>
<dbReference type="InterPro" id="IPR016024">
    <property type="entry name" value="ARM-type_fold"/>
</dbReference>
<feature type="region of interest" description="Disordered" evidence="10">
    <location>
        <begin position="740"/>
        <end position="766"/>
    </location>
</feature>
<evidence type="ECO:0000256" key="7">
    <source>
        <dbReference type="ARBA" id="ARBA00023136"/>
    </source>
</evidence>
<dbReference type="AlphaFoldDB" id="A0AAN7U2G8"/>
<keyword evidence="4 9" id="KW-0813">Transport</keyword>
<dbReference type="Gene3D" id="1.25.10.10">
    <property type="entry name" value="Leucine-rich Repeat Variant"/>
    <property type="match status" value="1"/>
</dbReference>